<name>A0A8H7AGB9_9EURO</name>
<evidence type="ECO:0000313" key="5">
    <source>
        <dbReference type="Proteomes" id="UP000606974"/>
    </source>
</evidence>
<accession>A0A8H7AGB9</accession>
<sequence>MPPSSIASSPTIAEQSSPRIGDCIIEIGDEHEKAVYNEKNADGTESGTSTQEGQLQVKAPSQAPSRQKTLDRAESSGVLSYLPCLHSSLRSPHTISDHRKEDGRRILVQRIDDHPEGYPQLAAFLDSDRNFLMCRKFGWLRNRVLLYRQDELTLQSRKKDNGREDIDYAWSRQKLIQDIDDKMKQYDDLVSRLKSYVSLKTPSSRNYNSFRSWILDRKPLTREETKFVQYGDDFVALADGAEDGCIDGMVEDVLGCLPRSIVKPIFTSAEQRKKSDDKYVHLYSKRRIDFLVRVILALVTVILLLVPTALLFLVPGSNRLKIMTILLFTLLFSTALMVFTKAKRHEMVAASAAYCAVLVVFLGNFVPDAVSAKS</sequence>
<dbReference type="PANTHER" id="PTHR34502:SF3">
    <property type="entry name" value="DUF6594 DOMAIN-CONTAINING PROTEIN"/>
    <property type="match status" value="1"/>
</dbReference>
<gene>
    <name evidence="4" type="ORF">GJ744_009027</name>
</gene>
<keyword evidence="2" id="KW-0812">Transmembrane</keyword>
<reference evidence="4" key="1">
    <citation type="submission" date="2020-02" db="EMBL/GenBank/DDBJ databases">
        <authorList>
            <person name="Palmer J.M."/>
        </authorList>
    </citation>
    <scope>NUCLEOTIDE SEQUENCE</scope>
    <source>
        <strain evidence="4">EPUS1.4</strain>
        <tissue evidence="4">Thallus</tissue>
    </source>
</reference>
<feature type="compositionally biased region" description="Low complexity" evidence="1">
    <location>
        <begin position="1"/>
        <end position="13"/>
    </location>
</feature>
<dbReference type="PANTHER" id="PTHR34502">
    <property type="entry name" value="DUF6594 DOMAIN-CONTAINING PROTEIN-RELATED"/>
    <property type="match status" value="1"/>
</dbReference>
<keyword evidence="5" id="KW-1185">Reference proteome</keyword>
<feature type="compositionally biased region" description="Polar residues" evidence="1">
    <location>
        <begin position="43"/>
        <end position="54"/>
    </location>
</feature>
<proteinExistence type="predicted"/>
<comment type="caution">
    <text evidence="4">The sequence shown here is derived from an EMBL/GenBank/DDBJ whole genome shotgun (WGS) entry which is preliminary data.</text>
</comment>
<evidence type="ECO:0000256" key="1">
    <source>
        <dbReference type="SAM" id="MobiDB-lite"/>
    </source>
</evidence>
<feature type="region of interest" description="Disordered" evidence="1">
    <location>
        <begin position="1"/>
        <end position="21"/>
    </location>
</feature>
<evidence type="ECO:0000313" key="4">
    <source>
        <dbReference type="EMBL" id="KAF7508635.1"/>
    </source>
</evidence>
<evidence type="ECO:0000256" key="2">
    <source>
        <dbReference type="SAM" id="Phobius"/>
    </source>
</evidence>
<organism evidence="4 5">
    <name type="scientific">Endocarpon pusillum</name>
    <dbReference type="NCBI Taxonomy" id="364733"/>
    <lineage>
        <taxon>Eukaryota</taxon>
        <taxon>Fungi</taxon>
        <taxon>Dikarya</taxon>
        <taxon>Ascomycota</taxon>
        <taxon>Pezizomycotina</taxon>
        <taxon>Eurotiomycetes</taxon>
        <taxon>Chaetothyriomycetidae</taxon>
        <taxon>Verrucariales</taxon>
        <taxon>Verrucariaceae</taxon>
        <taxon>Endocarpon</taxon>
    </lineage>
</organism>
<feature type="region of interest" description="Disordered" evidence="1">
    <location>
        <begin position="34"/>
        <end position="68"/>
    </location>
</feature>
<keyword evidence="2" id="KW-0472">Membrane</keyword>
<feature type="transmembrane region" description="Helical" evidence="2">
    <location>
        <begin position="290"/>
        <end position="314"/>
    </location>
</feature>
<dbReference type="InterPro" id="IPR046529">
    <property type="entry name" value="DUF6594"/>
</dbReference>
<evidence type="ECO:0000259" key="3">
    <source>
        <dbReference type="Pfam" id="PF20237"/>
    </source>
</evidence>
<dbReference type="EMBL" id="JAACFV010000051">
    <property type="protein sequence ID" value="KAF7508635.1"/>
    <property type="molecule type" value="Genomic_DNA"/>
</dbReference>
<protein>
    <recommendedName>
        <fullName evidence="3">DUF6594 domain-containing protein</fullName>
    </recommendedName>
</protein>
<feature type="transmembrane region" description="Helical" evidence="2">
    <location>
        <begin position="347"/>
        <end position="366"/>
    </location>
</feature>
<feature type="domain" description="DUF6594" evidence="3">
    <location>
        <begin position="118"/>
        <end position="359"/>
    </location>
</feature>
<keyword evidence="2" id="KW-1133">Transmembrane helix</keyword>
<dbReference type="Proteomes" id="UP000606974">
    <property type="component" value="Unassembled WGS sequence"/>
</dbReference>
<dbReference type="OrthoDB" id="4113643at2759"/>
<feature type="transmembrane region" description="Helical" evidence="2">
    <location>
        <begin position="320"/>
        <end position="340"/>
    </location>
</feature>
<dbReference type="Pfam" id="PF20237">
    <property type="entry name" value="DUF6594"/>
    <property type="match status" value="1"/>
</dbReference>
<dbReference type="AlphaFoldDB" id="A0A8H7AGB9"/>